<accession>A0A2K5JXJ7</accession>
<dbReference type="AlphaFoldDB" id="A0A2K5JXJ7"/>
<reference evidence="1" key="2">
    <citation type="submission" date="2025-09" db="UniProtKB">
        <authorList>
            <consortium name="Ensembl"/>
        </authorList>
    </citation>
    <scope>IDENTIFICATION</scope>
</reference>
<protein>
    <submittedName>
        <fullName evidence="1">Uncharacterized protein</fullName>
    </submittedName>
</protein>
<evidence type="ECO:0000313" key="2">
    <source>
        <dbReference type="Proteomes" id="UP000233080"/>
    </source>
</evidence>
<reference evidence="1" key="1">
    <citation type="submission" date="2025-08" db="UniProtKB">
        <authorList>
            <consortium name="Ensembl"/>
        </authorList>
    </citation>
    <scope>IDENTIFICATION</scope>
</reference>
<keyword evidence="2" id="KW-1185">Reference proteome</keyword>
<name>A0A2K5JXJ7_COLAP</name>
<sequence length="33" mass="3514">MSYYSHLSGDLGCGCGCGYGKCRHGCHPSYSAR</sequence>
<evidence type="ECO:0000313" key="1">
    <source>
        <dbReference type="Ensembl" id="ENSCANP00000033588.1"/>
    </source>
</evidence>
<organism evidence="1 2">
    <name type="scientific">Colobus angolensis palliatus</name>
    <name type="common">Peters' Angolan colobus</name>
    <dbReference type="NCBI Taxonomy" id="336983"/>
    <lineage>
        <taxon>Eukaryota</taxon>
        <taxon>Metazoa</taxon>
        <taxon>Chordata</taxon>
        <taxon>Craniata</taxon>
        <taxon>Vertebrata</taxon>
        <taxon>Euteleostomi</taxon>
        <taxon>Mammalia</taxon>
        <taxon>Eutheria</taxon>
        <taxon>Euarchontoglires</taxon>
        <taxon>Primates</taxon>
        <taxon>Haplorrhini</taxon>
        <taxon>Catarrhini</taxon>
        <taxon>Cercopithecidae</taxon>
        <taxon>Colobinae</taxon>
        <taxon>Colobus</taxon>
    </lineage>
</organism>
<proteinExistence type="predicted"/>
<dbReference type="Ensembl" id="ENSCANT00000056815.1">
    <property type="protein sequence ID" value="ENSCANP00000033588.1"/>
    <property type="gene ID" value="ENSCANG00000040462.1"/>
</dbReference>
<dbReference type="Proteomes" id="UP000233080">
    <property type="component" value="Unassembled WGS sequence"/>
</dbReference>